<reference evidence="1" key="1">
    <citation type="journal article" date="2014" name="Front. Microbiol.">
        <title>High frequency of phylogenetically diverse reductive dehalogenase-homologous genes in deep subseafloor sedimentary metagenomes.</title>
        <authorList>
            <person name="Kawai M."/>
            <person name="Futagami T."/>
            <person name="Toyoda A."/>
            <person name="Takaki Y."/>
            <person name="Nishi S."/>
            <person name="Hori S."/>
            <person name="Arai W."/>
            <person name="Tsubouchi T."/>
            <person name="Morono Y."/>
            <person name="Uchiyama I."/>
            <person name="Ito T."/>
            <person name="Fujiyama A."/>
            <person name="Inagaki F."/>
            <person name="Takami H."/>
        </authorList>
    </citation>
    <scope>NUCLEOTIDE SEQUENCE</scope>
    <source>
        <strain evidence="1">Expedition CK06-06</strain>
    </source>
</reference>
<dbReference type="SUPFAM" id="SSF55874">
    <property type="entry name" value="ATPase domain of HSP90 chaperone/DNA topoisomerase II/histidine kinase"/>
    <property type="match status" value="1"/>
</dbReference>
<evidence type="ECO:0000313" key="1">
    <source>
        <dbReference type="EMBL" id="GAG73527.1"/>
    </source>
</evidence>
<dbReference type="Gene3D" id="3.30.565.10">
    <property type="entry name" value="Histidine kinase-like ATPase, C-terminal domain"/>
    <property type="match status" value="1"/>
</dbReference>
<organism evidence="1">
    <name type="scientific">marine sediment metagenome</name>
    <dbReference type="NCBI Taxonomy" id="412755"/>
    <lineage>
        <taxon>unclassified sequences</taxon>
        <taxon>metagenomes</taxon>
        <taxon>ecological metagenomes</taxon>
    </lineage>
</organism>
<accession>X1AWD8</accession>
<sequence length="258" mass="29616">MQNSSDIKRFLSELKIKDSLNIEEDLGDGYVKLKISEAERRQALQDINCVEDIIVELLRNSRDAGSKNIFIGTKKIEDKRRKIYFIDDGNGIPPNLQKLIFESRVTSKLENGVKDPYGFHGRGMALFSIKLNVDDISIVFSDKSKGASFYIDIDLLKIPEKKDQSVVPQIIKTDGDLSIIGGVNNIIKTIIEFQLQNKDINFFYGSPTQILATMREVLRKDKKYDSYPKFERWEKLKNFIGKNKIKITEIPVLTDNYN</sequence>
<dbReference type="EMBL" id="BART01000561">
    <property type="protein sequence ID" value="GAG73527.1"/>
    <property type="molecule type" value="Genomic_DNA"/>
</dbReference>
<gene>
    <name evidence="1" type="ORF">S01H4_02548</name>
</gene>
<dbReference type="AlphaFoldDB" id="X1AWD8"/>
<proteinExistence type="predicted"/>
<dbReference type="InterPro" id="IPR036890">
    <property type="entry name" value="HATPase_C_sf"/>
</dbReference>
<evidence type="ECO:0008006" key="2">
    <source>
        <dbReference type="Google" id="ProtNLM"/>
    </source>
</evidence>
<comment type="caution">
    <text evidence="1">The sequence shown here is derived from an EMBL/GenBank/DDBJ whole genome shotgun (WGS) entry which is preliminary data.</text>
</comment>
<feature type="non-terminal residue" evidence="1">
    <location>
        <position position="258"/>
    </location>
</feature>
<protein>
    <recommendedName>
        <fullName evidence="2">Histidine kinase/HSP90-like ATPase domain-containing protein</fullName>
    </recommendedName>
</protein>
<name>X1AWD8_9ZZZZ</name>
<dbReference type="Pfam" id="PF13589">
    <property type="entry name" value="HATPase_c_3"/>
    <property type="match status" value="1"/>
</dbReference>